<keyword evidence="2 7" id="KW-0813">Transport</keyword>
<dbReference type="Pfam" id="PF00528">
    <property type="entry name" value="BPD_transp_1"/>
    <property type="match status" value="1"/>
</dbReference>
<dbReference type="InterPro" id="IPR000515">
    <property type="entry name" value="MetI-like"/>
</dbReference>
<evidence type="ECO:0000256" key="5">
    <source>
        <dbReference type="ARBA" id="ARBA00022989"/>
    </source>
</evidence>
<comment type="caution">
    <text evidence="9">The sequence shown here is derived from an EMBL/GenBank/DDBJ whole genome shotgun (WGS) entry which is preliminary data.</text>
</comment>
<dbReference type="PANTHER" id="PTHR43744">
    <property type="entry name" value="ABC TRANSPORTER PERMEASE PROTEIN MG189-RELATED-RELATED"/>
    <property type="match status" value="1"/>
</dbReference>
<feature type="transmembrane region" description="Helical" evidence="7">
    <location>
        <begin position="91"/>
        <end position="110"/>
    </location>
</feature>
<keyword evidence="6 7" id="KW-0472">Membrane</keyword>
<organism evidence="9 10">
    <name type="scientific">Paenibacillus nasutitermitis</name>
    <dbReference type="NCBI Taxonomy" id="1652958"/>
    <lineage>
        <taxon>Bacteria</taxon>
        <taxon>Bacillati</taxon>
        <taxon>Bacillota</taxon>
        <taxon>Bacilli</taxon>
        <taxon>Bacillales</taxon>
        <taxon>Paenibacillaceae</taxon>
        <taxon>Paenibacillus</taxon>
    </lineage>
</organism>
<proteinExistence type="inferred from homology"/>
<keyword evidence="10" id="KW-1185">Reference proteome</keyword>
<dbReference type="SUPFAM" id="SSF161098">
    <property type="entry name" value="MetI-like"/>
    <property type="match status" value="1"/>
</dbReference>
<protein>
    <recommendedName>
        <fullName evidence="8">ABC transmembrane type-1 domain-containing protein</fullName>
    </recommendedName>
</protein>
<dbReference type="PANTHER" id="PTHR43744:SF12">
    <property type="entry name" value="ABC TRANSPORTER PERMEASE PROTEIN MG189-RELATED"/>
    <property type="match status" value="1"/>
</dbReference>
<reference evidence="9" key="2">
    <citation type="submission" date="2020-09" db="EMBL/GenBank/DDBJ databases">
        <authorList>
            <person name="Sun Q."/>
            <person name="Zhou Y."/>
        </authorList>
    </citation>
    <scope>NUCLEOTIDE SEQUENCE</scope>
    <source>
        <strain evidence="9">CGMCC 1.15178</strain>
    </source>
</reference>
<dbReference type="InterPro" id="IPR035906">
    <property type="entry name" value="MetI-like_sf"/>
</dbReference>
<evidence type="ECO:0000256" key="3">
    <source>
        <dbReference type="ARBA" id="ARBA00022475"/>
    </source>
</evidence>
<keyword evidence="5 7" id="KW-1133">Transmembrane helix</keyword>
<reference evidence="9" key="1">
    <citation type="journal article" date="2014" name="Int. J. Syst. Evol. Microbiol.">
        <title>Complete genome sequence of Corynebacterium casei LMG S-19264T (=DSM 44701T), isolated from a smear-ripened cheese.</title>
        <authorList>
            <consortium name="US DOE Joint Genome Institute (JGI-PGF)"/>
            <person name="Walter F."/>
            <person name="Albersmeier A."/>
            <person name="Kalinowski J."/>
            <person name="Ruckert C."/>
        </authorList>
    </citation>
    <scope>NUCLEOTIDE SEQUENCE</scope>
    <source>
        <strain evidence="9">CGMCC 1.15178</strain>
    </source>
</reference>
<dbReference type="GO" id="GO:0005886">
    <property type="term" value="C:plasma membrane"/>
    <property type="evidence" value="ECO:0007669"/>
    <property type="project" value="UniProtKB-SubCell"/>
</dbReference>
<dbReference type="EMBL" id="BMHP01000003">
    <property type="protein sequence ID" value="GGD85062.1"/>
    <property type="molecule type" value="Genomic_DNA"/>
</dbReference>
<evidence type="ECO:0000313" key="9">
    <source>
        <dbReference type="EMBL" id="GGD85062.1"/>
    </source>
</evidence>
<gene>
    <name evidence="9" type="ORF">GCM10010911_49310</name>
</gene>
<dbReference type="GO" id="GO:0055085">
    <property type="term" value="P:transmembrane transport"/>
    <property type="evidence" value="ECO:0007669"/>
    <property type="project" value="InterPro"/>
</dbReference>
<evidence type="ECO:0000256" key="4">
    <source>
        <dbReference type="ARBA" id="ARBA00022692"/>
    </source>
</evidence>
<dbReference type="CDD" id="cd06261">
    <property type="entry name" value="TM_PBP2"/>
    <property type="match status" value="1"/>
</dbReference>
<dbReference type="AlphaFoldDB" id="A0A916ZBI2"/>
<dbReference type="PROSITE" id="PS50928">
    <property type="entry name" value="ABC_TM1"/>
    <property type="match status" value="1"/>
</dbReference>
<evidence type="ECO:0000313" key="10">
    <source>
        <dbReference type="Proteomes" id="UP000612456"/>
    </source>
</evidence>
<dbReference type="Proteomes" id="UP000612456">
    <property type="component" value="Unassembled WGS sequence"/>
</dbReference>
<feature type="domain" description="ABC transmembrane type-1" evidence="8">
    <location>
        <begin position="1"/>
        <end position="110"/>
    </location>
</feature>
<accession>A0A916ZBI2</accession>
<name>A0A916ZBI2_9BACL</name>
<evidence type="ECO:0000256" key="6">
    <source>
        <dbReference type="ARBA" id="ARBA00023136"/>
    </source>
</evidence>
<sequence length="125" mass="13994">MLVFLFSGFIKTVPKEIDESAMIEGCGVFRLFFQVILSQLKPIIATGAILTFMGTWNDFIGPLIYLPESSQQTLPMTIYHFNSMYGTQWELLFADLIICALPVLIFYMFAQKHLIAGMTAGAVKG</sequence>
<keyword evidence="3" id="KW-1003">Cell membrane</keyword>
<dbReference type="Gene3D" id="1.10.3720.10">
    <property type="entry name" value="MetI-like"/>
    <property type="match status" value="1"/>
</dbReference>
<keyword evidence="4 7" id="KW-0812">Transmembrane</keyword>
<comment type="caution">
    <text evidence="7">Lacks conserved residue(s) required for the propagation of feature annotation.</text>
</comment>
<comment type="similarity">
    <text evidence="7">Belongs to the binding-protein-dependent transport system permease family.</text>
</comment>
<evidence type="ECO:0000256" key="7">
    <source>
        <dbReference type="RuleBase" id="RU363032"/>
    </source>
</evidence>
<evidence type="ECO:0000256" key="1">
    <source>
        <dbReference type="ARBA" id="ARBA00004651"/>
    </source>
</evidence>
<evidence type="ECO:0000256" key="2">
    <source>
        <dbReference type="ARBA" id="ARBA00022448"/>
    </source>
</evidence>
<evidence type="ECO:0000259" key="8">
    <source>
        <dbReference type="PROSITE" id="PS50928"/>
    </source>
</evidence>
<comment type="subcellular location">
    <subcellularLocation>
        <location evidence="1 7">Cell membrane</location>
        <topology evidence="1 7">Multi-pass membrane protein</topology>
    </subcellularLocation>
</comment>